<feature type="repeat" description="TNFR-Cys" evidence="5">
    <location>
        <begin position="100"/>
        <end position="141"/>
    </location>
</feature>
<feature type="disulfide bond" evidence="5">
    <location>
        <begin position="476"/>
        <end position="489"/>
    </location>
</feature>
<feature type="repeat" description="TNFR-Cys" evidence="5">
    <location>
        <begin position="459"/>
        <end position="497"/>
    </location>
</feature>
<dbReference type="GO" id="GO:0008630">
    <property type="term" value="P:intrinsic apoptotic signaling pathway in response to DNA damage"/>
    <property type="evidence" value="ECO:0007669"/>
    <property type="project" value="TreeGrafter"/>
</dbReference>
<sequence>MPSSETALLSLVLNVVYISVEPVACQMLNGLDHWCTSFLPMQINTGTSACNNSTHYYDNQGKACCWRCEMDFYTTSSFAVNKGFAPRNNYCATRAQDCARCPANTYWMTKRGVPTCSTCNSPCQADQVQVQECAMVTNRVCKCKEGYFCKVTAQDTCRKCQQHSKCPPGEGVSQEVPKSPVSLPRLSAPSLVSSTPAKSQQGAQFLGLISLAFLALLLVLAILLCVVCNRRRSLKSLLKWRTGLQFISYGAHRDQEVERGEKHPILGPHHQLLPERGPRVEAERPVTSERPGGCPLSELGEGGSGGTQQVIVDRNRGGDSVNNAVEAVLGRILVYVWSLSQVAVTVTVELPGLQRVHSDLQLPASEGDRQAESLVGGGAKGQGNGVNGWRNLDQDHIRTYPRQSVEFRSGLQCKQILQVLRYLIVFPCQESGFFLTPHIKQVRGSETYTLPYPLDSGEVCRNPEREYYHSRVHRCCSRCPPGTHMIEDCTETKDTVCQKCRNGSYTERWHYHNNCFRCTKACYQGLEEVQPCTVTSPRKCVCKAGYCSFTSSTYSCDTCSMYSSCPPGQGVSEKGTANSDVVCSPCPPGTFSATDSSTEICQPHTDCASQGSSELRAGTNSADAVCHPKMATATPRNVAAETLGNSVLHRMDAPFSARPPSLPHSVPSTAQADKTVAVIDKTNIIAGAVAGAAVLVTIIIVMFIIGRCIYNRTAALQENADAEAKKVLNCTPGALQRNPSGNLHPPSQEQLCLLGETESSHSALSYASGSQSGAESTTSSGQRGSPSCCQDSPQATSPQLKVNFQATISCHLPTNTHCCSPPRAEGVGYSPEPCIFGPDFPLSQEETSISQCQDKDNKDARPAVQEVGKAM</sequence>
<name>A0A8J7P4Q6_ATRSP</name>
<feature type="repeat" description="TNFR-Cys" evidence="5">
    <location>
        <begin position="585"/>
        <end position="626"/>
    </location>
</feature>
<feature type="disulfide bond" evidence="5">
    <location>
        <begin position="586"/>
        <end position="601"/>
    </location>
</feature>
<dbReference type="PROSITE" id="PS50050">
    <property type="entry name" value="TNFR_NGFR_2"/>
    <property type="match status" value="5"/>
</dbReference>
<dbReference type="InterPro" id="IPR001368">
    <property type="entry name" value="TNFR/NGFR_Cys_rich_reg"/>
</dbReference>
<feature type="non-terminal residue" evidence="10">
    <location>
        <position position="871"/>
    </location>
</feature>
<dbReference type="GO" id="GO:0051044">
    <property type="term" value="P:positive regulation of membrane protein ectodomain proteolysis"/>
    <property type="evidence" value="ECO:0007669"/>
    <property type="project" value="TreeGrafter"/>
</dbReference>
<accession>A0A8J7P4Q6</accession>
<keyword evidence="7" id="KW-0812">Transmembrane</keyword>
<dbReference type="Gene3D" id="2.10.50.10">
    <property type="entry name" value="Tumor Necrosis Factor Receptor, subunit A, domain 2"/>
    <property type="match status" value="4"/>
</dbReference>
<feature type="chain" id="PRO_5035291931" evidence="8">
    <location>
        <begin position="26"/>
        <end position="871"/>
    </location>
</feature>
<evidence type="ECO:0000256" key="6">
    <source>
        <dbReference type="SAM" id="MobiDB-lite"/>
    </source>
</evidence>
<feature type="domain" description="TNFR-Cys" evidence="9">
    <location>
        <begin position="459"/>
        <end position="497"/>
    </location>
</feature>
<dbReference type="PANTHER" id="PTHR47386:SF1">
    <property type="entry name" value="TUMOR NECROSIS FACTOR RECEPTOR SUPERFAMILY MEMBER 1B"/>
    <property type="match status" value="1"/>
</dbReference>
<feature type="region of interest" description="Disordered" evidence="6">
    <location>
        <begin position="764"/>
        <end position="794"/>
    </location>
</feature>
<feature type="disulfide bond" evidence="5">
    <location>
        <begin position="522"/>
        <end position="540"/>
    </location>
</feature>
<feature type="compositionally biased region" description="Low complexity" evidence="6">
    <location>
        <begin position="764"/>
        <end position="774"/>
    </location>
</feature>
<feature type="compositionally biased region" description="Gly residues" evidence="6">
    <location>
        <begin position="375"/>
        <end position="386"/>
    </location>
</feature>
<evidence type="ECO:0000256" key="3">
    <source>
        <dbReference type="ARBA" id="ARBA00023157"/>
    </source>
</evidence>
<feature type="domain" description="TNFR-Cys" evidence="9">
    <location>
        <begin position="100"/>
        <end position="141"/>
    </location>
</feature>
<evidence type="ECO:0000313" key="11">
    <source>
        <dbReference type="Proteomes" id="UP000736164"/>
    </source>
</evidence>
<feature type="disulfide bond" evidence="5">
    <location>
        <begin position="479"/>
        <end position="497"/>
    </location>
</feature>
<dbReference type="SMART" id="SM00208">
    <property type="entry name" value="TNFR"/>
    <property type="match status" value="6"/>
</dbReference>
<dbReference type="GO" id="GO:0005031">
    <property type="term" value="F:tumor necrosis factor receptor activity"/>
    <property type="evidence" value="ECO:0007669"/>
    <property type="project" value="TreeGrafter"/>
</dbReference>
<feature type="disulfide bond" evidence="5">
    <location>
        <begin position="123"/>
        <end position="141"/>
    </location>
</feature>
<dbReference type="EMBL" id="JAAWVO010064378">
    <property type="protein sequence ID" value="MBN3323310.1"/>
    <property type="molecule type" value="Genomic_DNA"/>
</dbReference>
<dbReference type="GO" id="GO:0097191">
    <property type="term" value="P:extrinsic apoptotic signaling pathway"/>
    <property type="evidence" value="ECO:0007669"/>
    <property type="project" value="TreeGrafter"/>
</dbReference>
<evidence type="ECO:0000256" key="5">
    <source>
        <dbReference type="PROSITE-ProRule" id="PRU00206"/>
    </source>
</evidence>
<dbReference type="PROSITE" id="PS00652">
    <property type="entry name" value="TNFR_NGFR_1"/>
    <property type="match status" value="2"/>
</dbReference>
<feature type="disulfide bond" evidence="5">
    <location>
        <begin position="101"/>
        <end position="116"/>
    </location>
</feature>
<feature type="transmembrane region" description="Helical" evidence="7">
    <location>
        <begin position="205"/>
        <end position="229"/>
    </location>
</feature>
<comment type="caution">
    <text evidence="10">The sequence shown here is derived from an EMBL/GenBank/DDBJ whole genome shotgun (WGS) entry which is preliminary data.</text>
</comment>
<keyword evidence="7" id="KW-1133">Transmembrane helix</keyword>
<organism evidence="10 11">
    <name type="scientific">Atractosteus spatula</name>
    <name type="common">Alligator gar</name>
    <name type="synonym">Lepisosteus spatula</name>
    <dbReference type="NCBI Taxonomy" id="7917"/>
    <lineage>
        <taxon>Eukaryota</taxon>
        <taxon>Metazoa</taxon>
        <taxon>Chordata</taxon>
        <taxon>Craniata</taxon>
        <taxon>Vertebrata</taxon>
        <taxon>Euteleostomi</taxon>
        <taxon>Actinopterygii</taxon>
        <taxon>Neopterygii</taxon>
        <taxon>Holostei</taxon>
        <taxon>Semionotiformes</taxon>
        <taxon>Lepisosteidae</taxon>
        <taxon>Atractosteus</taxon>
    </lineage>
</organism>
<evidence type="ECO:0000256" key="8">
    <source>
        <dbReference type="SAM" id="SignalP"/>
    </source>
</evidence>
<feature type="region of interest" description="Disordered" evidence="6">
    <location>
        <begin position="285"/>
        <end position="305"/>
    </location>
</feature>
<keyword evidence="3 5" id="KW-1015">Disulfide bond</keyword>
<feature type="transmembrane region" description="Helical" evidence="7">
    <location>
        <begin position="684"/>
        <end position="705"/>
    </location>
</feature>
<dbReference type="AlphaFoldDB" id="A0A8J7P4Q6"/>
<feature type="disulfide bond" evidence="5">
    <location>
        <begin position="565"/>
        <end position="583"/>
    </location>
</feature>
<dbReference type="SUPFAM" id="SSF57586">
    <property type="entry name" value="TNF receptor-like"/>
    <property type="match status" value="3"/>
</dbReference>
<dbReference type="GO" id="GO:0048714">
    <property type="term" value="P:positive regulation of oligodendrocyte differentiation"/>
    <property type="evidence" value="ECO:0007669"/>
    <property type="project" value="TreeGrafter"/>
</dbReference>
<gene>
    <name evidence="10" type="primary">Tnfrsf1b</name>
    <name evidence="10" type="ORF">GTO95_0013692</name>
</gene>
<dbReference type="Proteomes" id="UP000736164">
    <property type="component" value="Unassembled WGS sequence"/>
</dbReference>
<keyword evidence="4" id="KW-0325">Glycoprotein</keyword>
<keyword evidence="1 8" id="KW-0732">Signal</keyword>
<dbReference type="PANTHER" id="PTHR47386">
    <property type="entry name" value="TUMOR NECROSIS FACTOR RECEPTOR SUPERFAMILY MEMBER 1B"/>
    <property type="match status" value="1"/>
</dbReference>
<dbReference type="GO" id="GO:0042129">
    <property type="term" value="P:regulation of T cell proliferation"/>
    <property type="evidence" value="ECO:0007669"/>
    <property type="project" value="TreeGrafter"/>
</dbReference>
<feature type="domain" description="TNFR-Cys" evidence="9">
    <location>
        <begin position="585"/>
        <end position="626"/>
    </location>
</feature>
<dbReference type="Pfam" id="PF00020">
    <property type="entry name" value="TNFR_c6"/>
    <property type="match status" value="3"/>
</dbReference>
<feature type="compositionally biased region" description="Polar residues" evidence="6">
    <location>
        <begin position="775"/>
        <end position="794"/>
    </location>
</feature>
<keyword evidence="2" id="KW-0677">Repeat</keyword>
<protein>
    <submittedName>
        <fullName evidence="10">TNR1B factor</fullName>
    </submittedName>
</protein>
<dbReference type="InterPro" id="IPR051670">
    <property type="entry name" value="TNF_chemokine_rcpt-like"/>
</dbReference>
<feature type="domain" description="TNFR-Cys" evidence="9">
    <location>
        <begin position="499"/>
        <end position="540"/>
    </location>
</feature>
<dbReference type="GO" id="GO:0031643">
    <property type="term" value="P:positive regulation of myelination"/>
    <property type="evidence" value="ECO:0007669"/>
    <property type="project" value="TreeGrafter"/>
</dbReference>
<feature type="repeat" description="TNFR-Cys" evidence="5">
    <location>
        <begin position="499"/>
        <end position="540"/>
    </location>
</feature>
<reference evidence="10" key="1">
    <citation type="journal article" date="2021" name="Cell">
        <title>Tracing the genetic footprints of vertebrate landing in non-teleost ray-finned fishes.</title>
        <authorList>
            <person name="Bi X."/>
            <person name="Wang K."/>
            <person name="Yang L."/>
            <person name="Pan H."/>
            <person name="Jiang H."/>
            <person name="Wei Q."/>
            <person name="Fang M."/>
            <person name="Yu H."/>
            <person name="Zhu C."/>
            <person name="Cai Y."/>
            <person name="He Y."/>
            <person name="Gan X."/>
            <person name="Zeng H."/>
            <person name="Yu D."/>
            <person name="Zhu Y."/>
            <person name="Jiang H."/>
            <person name="Qiu Q."/>
            <person name="Yang H."/>
            <person name="Zhang Y.E."/>
            <person name="Wang W."/>
            <person name="Zhu M."/>
            <person name="He S."/>
            <person name="Zhang G."/>
        </authorList>
    </citation>
    <scope>NUCLEOTIDE SEQUENCE</scope>
    <source>
        <strain evidence="10">Allg_001</strain>
    </source>
</reference>
<evidence type="ECO:0000259" key="9">
    <source>
        <dbReference type="PROSITE" id="PS50050"/>
    </source>
</evidence>
<evidence type="ECO:0000256" key="2">
    <source>
        <dbReference type="ARBA" id="ARBA00022737"/>
    </source>
</evidence>
<comment type="caution">
    <text evidence="5">Lacks conserved residue(s) required for the propagation of feature annotation.</text>
</comment>
<evidence type="ECO:0000256" key="1">
    <source>
        <dbReference type="ARBA" id="ARBA00022729"/>
    </source>
</evidence>
<feature type="region of interest" description="Disordered" evidence="6">
    <location>
        <begin position="845"/>
        <end position="871"/>
    </location>
</feature>
<keyword evidence="11" id="KW-1185">Reference proteome</keyword>
<dbReference type="GO" id="GO:0002724">
    <property type="term" value="P:regulation of T cell cytokine production"/>
    <property type="evidence" value="ECO:0007669"/>
    <property type="project" value="TreeGrafter"/>
</dbReference>
<feature type="non-terminal residue" evidence="10">
    <location>
        <position position="1"/>
    </location>
</feature>
<evidence type="ECO:0000256" key="7">
    <source>
        <dbReference type="SAM" id="Phobius"/>
    </source>
</evidence>
<proteinExistence type="predicted"/>
<dbReference type="GO" id="GO:0043120">
    <property type="term" value="F:tumor necrosis factor binding"/>
    <property type="evidence" value="ECO:0007669"/>
    <property type="project" value="TreeGrafter"/>
</dbReference>
<feature type="region of interest" description="Disordered" evidence="6">
    <location>
        <begin position="367"/>
        <end position="387"/>
    </location>
</feature>
<dbReference type="GO" id="GO:0150079">
    <property type="term" value="P:negative regulation of neuroinflammatory response"/>
    <property type="evidence" value="ECO:0007669"/>
    <property type="project" value="TreeGrafter"/>
</dbReference>
<feature type="disulfide bond" evidence="5">
    <location>
        <begin position="500"/>
        <end position="515"/>
    </location>
</feature>
<feature type="domain" description="TNFR-Cys" evidence="9">
    <location>
        <begin position="541"/>
        <end position="583"/>
    </location>
</feature>
<feature type="signal peptide" evidence="8">
    <location>
        <begin position="1"/>
        <end position="25"/>
    </location>
</feature>
<evidence type="ECO:0000313" key="10">
    <source>
        <dbReference type="EMBL" id="MBN3323310.1"/>
    </source>
</evidence>
<evidence type="ECO:0000256" key="4">
    <source>
        <dbReference type="ARBA" id="ARBA00023180"/>
    </source>
</evidence>
<feature type="repeat" description="TNFR-Cys" evidence="5">
    <location>
        <begin position="541"/>
        <end position="583"/>
    </location>
</feature>
<feature type="disulfide bond" evidence="5">
    <location>
        <begin position="460"/>
        <end position="475"/>
    </location>
</feature>
<keyword evidence="7" id="KW-0472">Membrane</keyword>